<dbReference type="AlphaFoldDB" id="A0A9D8KFA3"/>
<keyword evidence="3" id="KW-0472">Membrane</keyword>
<accession>A0A9D8KFA3</accession>
<name>A0A9D8KFA3_9DELT</name>
<dbReference type="Gene3D" id="1.10.357.10">
    <property type="entry name" value="Tetracycline Repressor, domain 2"/>
    <property type="match status" value="1"/>
</dbReference>
<dbReference type="InterPro" id="IPR041474">
    <property type="entry name" value="NicS_C"/>
</dbReference>
<organism evidence="5 6">
    <name type="scientific">Candidatus Zymogenus saltonus</name>
    <dbReference type="NCBI Taxonomy" id="2844893"/>
    <lineage>
        <taxon>Bacteria</taxon>
        <taxon>Deltaproteobacteria</taxon>
        <taxon>Candidatus Zymogenia</taxon>
        <taxon>Candidatus Zymogeniales</taxon>
        <taxon>Candidatus Zymogenaceae</taxon>
        <taxon>Candidatus Zymogenus</taxon>
    </lineage>
</organism>
<dbReference type="Pfam" id="PF17938">
    <property type="entry name" value="TetR_C_29"/>
    <property type="match status" value="1"/>
</dbReference>
<dbReference type="GO" id="GO:0003677">
    <property type="term" value="F:DNA binding"/>
    <property type="evidence" value="ECO:0007669"/>
    <property type="project" value="UniProtKB-UniRule"/>
</dbReference>
<dbReference type="PROSITE" id="PS50977">
    <property type="entry name" value="HTH_TETR_2"/>
    <property type="match status" value="1"/>
</dbReference>
<dbReference type="Pfam" id="PF00440">
    <property type="entry name" value="TetR_N"/>
    <property type="match status" value="1"/>
</dbReference>
<dbReference type="PANTHER" id="PTHR30328">
    <property type="entry name" value="TRANSCRIPTIONAL REPRESSOR"/>
    <property type="match status" value="1"/>
</dbReference>
<feature type="transmembrane region" description="Helical" evidence="3">
    <location>
        <begin position="169"/>
        <end position="191"/>
    </location>
</feature>
<keyword evidence="3" id="KW-0812">Transmembrane</keyword>
<dbReference type="Proteomes" id="UP000809273">
    <property type="component" value="Unassembled WGS sequence"/>
</dbReference>
<protein>
    <submittedName>
        <fullName evidence="5">TetR/AcrR family transcriptional regulator</fullName>
    </submittedName>
</protein>
<evidence type="ECO:0000256" key="3">
    <source>
        <dbReference type="SAM" id="Phobius"/>
    </source>
</evidence>
<gene>
    <name evidence="5" type="ORF">JW984_07835</name>
</gene>
<keyword evidence="3" id="KW-1133">Transmembrane helix</keyword>
<feature type="domain" description="HTH tetR-type" evidence="4">
    <location>
        <begin position="21"/>
        <end position="81"/>
    </location>
</feature>
<dbReference type="PRINTS" id="PR00455">
    <property type="entry name" value="HTHTETR"/>
</dbReference>
<feature type="DNA-binding region" description="H-T-H motif" evidence="2">
    <location>
        <begin position="44"/>
        <end position="63"/>
    </location>
</feature>
<dbReference type="SUPFAM" id="SSF46689">
    <property type="entry name" value="Homeodomain-like"/>
    <property type="match status" value="1"/>
</dbReference>
<reference evidence="5" key="1">
    <citation type="journal article" date="2021" name="Environ. Microbiol.">
        <title>Genomic characterization of three novel Desulfobacterota classes expand the metabolic and phylogenetic diversity of the phylum.</title>
        <authorList>
            <person name="Murphy C.L."/>
            <person name="Biggerstaff J."/>
            <person name="Eichhorn A."/>
            <person name="Ewing E."/>
            <person name="Shahan R."/>
            <person name="Soriano D."/>
            <person name="Stewart S."/>
            <person name="VanMol K."/>
            <person name="Walker R."/>
            <person name="Walters P."/>
            <person name="Elshahed M.S."/>
            <person name="Youssef N.H."/>
        </authorList>
    </citation>
    <scope>NUCLEOTIDE SEQUENCE</scope>
    <source>
        <strain evidence="5">Zod_Metabat.24</strain>
    </source>
</reference>
<evidence type="ECO:0000259" key="4">
    <source>
        <dbReference type="PROSITE" id="PS50977"/>
    </source>
</evidence>
<proteinExistence type="predicted"/>
<evidence type="ECO:0000313" key="5">
    <source>
        <dbReference type="EMBL" id="MBN1573089.1"/>
    </source>
</evidence>
<dbReference type="SUPFAM" id="SSF48498">
    <property type="entry name" value="Tetracyclin repressor-like, C-terminal domain"/>
    <property type="match status" value="1"/>
</dbReference>
<dbReference type="PANTHER" id="PTHR30328:SF54">
    <property type="entry name" value="HTH-TYPE TRANSCRIPTIONAL REPRESSOR SCO4008"/>
    <property type="match status" value="1"/>
</dbReference>
<dbReference type="InterPro" id="IPR050109">
    <property type="entry name" value="HTH-type_TetR-like_transc_reg"/>
</dbReference>
<evidence type="ECO:0000313" key="6">
    <source>
        <dbReference type="Proteomes" id="UP000809273"/>
    </source>
</evidence>
<evidence type="ECO:0000256" key="1">
    <source>
        <dbReference type="ARBA" id="ARBA00023125"/>
    </source>
</evidence>
<evidence type="ECO:0000256" key="2">
    <source>
        <dbReference type="PROSITE-ProRule" id="PRU00335"/>
    </source>
</evidence>
<dbReference type="InterPro" id="IPR001647">
    <property type="entry name" value="HTH_TetR"/>
</dbReference>
<reference evidence="5" key="2">
    <citation type="submission" date="2021-01" db="EMBL/GenBank/DDBJ databases">
        <authorList>
            <person name="Hahn C.R."/>
            <person name="Youssef N.H."/>
            <person name="Elshahed M."/>
        </authorList>
    </citation>
    <scope>NUCLEOTIDE SEQUENCE</scope>
    <source>
        <strain evidence="5">Zod_Metabat.24</strain>
    </source>
</reference>
<sequence length="222" mass="25326">MTSGEKRKKSHDLKEEFEKFGETERRILEAAISIFGEKGFDGARIDEIAKKSGVNKGMIYYYFGSKEKLHTDIIEMVFKKVAEIIMDNLADMNPDTLYEGISSFIETYIDFIHTNYSIVRVLVWELARGGEIIRGVIRKEMSTKVPVLVSGFNEAVKAGKLRPMDPRHVFVNIIAMVVFYFAANRVISAVWNDDAMSAENVEARKREVKEFVIRAISAEDLK</sequence>
<dbReference type="Gene3D" id="1.10.10.60">
    <property type="entry name" value="Homeodomain-like"/>
    <property type="match status" value="1"/>
</dbReference>
<dbReference type="EMBL" id="JAFGIX010000038">
    <property type="protein sequence ID" value="MBN1573089.1"/>
    <property type="molecule type" value="Genomic_DNA"/>
</dbReference>
<comment type="caution">
    <text evidence="5">The sequence shown here is derived from an EMBL/GenBank/DDBJ whole genome shotgun (WGS) entry which is preliminary data.</text>
</comment>
<keyword evidence="1 2" id="KW-0238">DNA-binding</keyword>
<dbReference type="InterPro" id="IPR036271">
    <property type="entry name" value="Tet_transcr_reg_TetR-rel_C_sf"/>
</dbReference>
<dbReference type="InterPro" id="IPR009057">
    <property type="entry name" value="Homeodomain-like_sf"/>
</dbReference>